<dbReference type="InterPro" id="IPR015410">
    <property type="entry name" value="DUF1985"/>
</dbReference>
<keyword evidence="5" id="KW-1185">Reference proteome</keyword>
<evidence type="ECO:0000259" key="3">
    <source>
        <dbReference type="Pfam" id="PF09331"/>
    </source>
</evidence>
<reference evidence="4" key="2">
    <citation type="submission" date="2022-01" db="EMBL/GenBank/DDBJ databases">
        <authorList>
            <person name="Yamashiro T."/>
            <person name="Shiraishi A."/>
            <person name="Satake H."/>
            <person name="Nakayama K."/>
        </authorList>
    </citation>
    <scope>NUCLEOTIDE SEQUENCE</scope>
</reference>
<organism evidence="4 5">
    <name type="scientific">Tanacetum coccineum</name>
    <dbReference type="NCBI Taxonomy" id="301880"/>
    <lineage>
        <taxon>Eukaryota</taxon>
        <taxon>Viridiplantae</taxon>
        <taxon>Streptophyta</taxon>
        <taxon>Embryophyta</taxon>
        <taxon>Tracheophyta</taxon>
        <taxon>Spermatophyta</taxon>
        <taxon>Magnoliopsida</taxon>
        <taxon>eudicotyledons</taxon>
        <taxon>Gunneridae</taxon>
        <taxon>Pentapetalae</taxon>
        <taxon>asterids</taxon>
        <taxon>campanulids</taxon>
        <taxon>Asterales</taxon>
        <taxon>Asteraceae</taxon>
        <taxon>Asteroideae</taxon>
        <taxon>Anthemideae</taxon>
        <taxon>Anthemidinae</taxon>
        <taxon>Tanacetum</taxon>
    </lineage>
</organism>
<feature type="region of interest" description="Disordered" evidence="2">
    <location>
        <begin position="545"/>
        <end position="565"/>
    </location>
</feature>
<dbReference type="PANTHER" id="PTHR48449:SF1">
    <property type="entry name" value="DUF1985 DOMAIN-CONTAINING PROTEIN"/>
    <property type="match status" value="1"/>
</dbReference>
<comment type="caution">
    <text evidence="4">The sequence shown here is derived from an EMBL/GenBank/DDBJ whole genome shotgun (WGS) entry which is preliminary data.</text>
</comment>
<evidence type="ECO:0000313" key="5">
    <source>
        <dbReference type="Proteomes" id="UP001151760"/>
    </source>
</evidence>
<sequence>MLGRQIFLDENDNDENVPLYYHINKDLSIPFGREEFCLVTGLRFGVQNWAEYDTKKRIPFRRRVFPSYLDGQPITGIDIENMIDDQSFAQLYDDDAVGLCCLGILQLVILGVESKRVVPDWMLRLANDRIAWDKYPWGSYVWPTLYSQIRNAIVKRWSPLYVDEPTNEDDSKKYSICGYTWAFKTWILESYRVTATTFFDRYNRYPRVAAWNKKKGRDIELDRTGGFISKATGEYYFDGLIGEVERVPFDLSRQNMYEIPSDIYREFNEQKIEIERNKEEVDKIKEEMRLFKEKMNDQPVRQENNEPIIADDHYGLSDFSQFYSMQHDSYYSFSRLPSHMGWQNLQTTIETHDDVAAIFDQNIPNRGRREQFSSKYKLTPFTEQAPTTILSKQRVNKTKNKGKKANFSPLNLGGAFEDDNVEENNVRRGNYVNLQDFLNAPHEIYLDCYMRGYIVPVSFWQQLVPHFCRPDMHRLPYDTPIGWLSGEVLYPIDLSESHVKLYPEQSREQDLMIETTCSSFPSLRKLSMSPKHPVTVTDIFEKDKIEAKNDKTKHETEKSVQELGN</sequence>
<dbReference type="Proteomes" id="UP001151760">
    <property type="component" value="Unassembled WGS sequence"/>
</dbReference>
<accession>A0ABQ4WT85</accession>
<dbReference type="PANTHER" id="PTHR48449">
    <property type="entry name" value="DUF1985 DOMAIN-CONTAINING PROTEIN"/>
    <property type="match status" value="1"/>
</dbReference>
<proteinExistence type="predicted"/>
<evidence type="ECO:0000256" key="2">
    <source>
        <dbReference type="SAM" id="MobiDB-lite"/>
    </source>
</evidence>
<evidence type="ECO:0000313" key="4">
    <source>
        <dbReference type="EMBL" id="GJS56062.1"/>
    </source>
</evidence>
<protein>
    <submittedName>
        <fullName evidence="4">Phospholipase-like protein</fullName>
    </submittedName>
</protein>
<reference evidence="4" key="1">
    <citation type="journal article" date="2022" name="Int. J. Mol. Sci.">
        <title>Draft Genome of Tanacetum Coccineum: Genomic Comparison of Closely Related Tanacetum-Family Plants.</title>
        <authorList>
            <person name="Yamashiro T."/>
            <person name="Shiraishi A."/>
            <person name="Nakayama K."/>
            <person name="Satake H."/>
        </authorList>
    </citation>
    <scope>NUCLEOTIDE SEQUENCE</scope>
</reference>
<dbReference type="Pfam" id="PF09331">
    <property type="entry name" value="DUF1985"/>
    <property type="match status" value="1"/>
</dbReference>
<feature type="coiled-coil region" evidence="1">
    <location>
        <begin position="264"/>
        <end position="294"/>
    </location>
</feature>
<name>A0ABQ4WT85_9ASTR</name>
<evidence type="ECO:0000256" key="1">
    <source>
        <dbReference type="SAM" id="Coils"/>
    </source>
</evidence>
<gene>
    <name evidence="4" type="ORF">Tco_0629424</name>
</gene>
<dbReference type="EMBL" id="BQNB010008911">
    <property type="protein sequence ID" value="GJS56062.1"/>
    <property type="molecule type" value="Genomic_DNA"/>
</dbReference>
<feature type="domain" description="DUF1985" evidence="3">
    <location>
        <begin position="22"/>
        <end position="144"/>
    </location>
</feature>
<keyword evidence="1" id="KW-0175">Coiled coil</keyword>